<feature type="domain" description="Methyltransferase" evidence="1">
    <location>
        <begin position="54"/>
        <end position="144"/>
    </location>
</feature>
<keyword evidence="2" id="KW-0489">Methyltransferase</keyword>
<keyword evidence="3" id="KW-1185">Reference proteome</keyword>
<gene>
    <name evidence="2" type="ORF">ACFP1Z_30610</name>
</gene>
<comment type="caution">
    <text evidence="2">The sequence shown here is derived from an EMBL/GenBank/DDBJ whole genome shotgun (WGS) entry which is preliminary data.</text>
</comment>
<dbReference type="PANTHER" id="PTHR42912:SF45">
    <property type="entry name" value="23S RRNA (GUANINE(745)-N(1))-METHYLTRANSFERASE"/>
    <property type="match status" value="1"/>
</dbReference>
<sequence>MTEPDFLHATRASYDSMAVEYADFARDELAAKPLDRALLAGFAELVRGAGGGPVAELGCGTGRVTAHLRALGLDVSGIDLSPGMIEVARREHPGLSFSVGSMTALDVPDGALGGVVAWYSTIHLPLEELPRAFAEFHRILSPGGYALLAFQVGDEPLRMRTAFGRPVELDFHRRQPEQMAELLERADLEVRARTLREPDDGPFAERTPQAFLLARKRG</sequence>
<dbReference type="Pfam" id="PF13649">
    <property type="entry name" value="Methyltransf_25"/>
    <property type="match status" value="1"/>
</dbReference>
<dbReference type="SUPFAM" id="SSF53335">
    <property type="entry name" value="S-adenosyl-L-methionine-dependent methyltransferases"/>
    <property type="match status" value="1"/>
</dbReference>
<accession>A0ABW0ZB06</accession>
<dbReference type="PANTHER" id="PTHR42912">
    <property type="entry name" value="METHYLTRANSFERASE"/>
    <property type="match status" value="1"/>
</dbReference>
<dbReference type="Proteomes" id="UP001596083">
    <property type="component" value="Unassembled WGS sequence"/>
</dbReference>
<reference evidence="3" key="1">
    <citation type="journal article" date="2019" name="Int. J. Syst. Evol. Microbiol.">
        <title>The Global Catalogue of Microorganisms (GCM) 10K type strain sequencing project: providing services to taxonomists for standard genome sequencing and annotation.</title>
        <authorList>
            <consortium name="The Broad Institute Genomics Platform"/>
            <consortium name="The Broad Institute Genome Sequencing Center for Infectious Disease"/>
            <person name="Wu L."/>
            <person name="Ma J."/>
        </authorList>
    </citation>
    <scope>NUCLEOTIDE SEQUENCE [LARGE SCALE GENOMIC DNA]</scope>
    <source>
        <strain evidence="3">CGMCC 4.7304</strain>
    </source>
</reference>
<evidence type="ECO:0000313" key="3">
    <source>
        <dbReference type="Proteomes" id="UP001596083"/>
    </source>
</evidence>
<dbReference type="InterPro" id="IPR050508">
    <property type="entry name" value="Methyltransf_Superfamily"/>
</dbReference>
<evidence type="ECO:0000259" key="1">
    <source>
        <dbReference type="Pfam" id="PF13649"/>
    </source>
</evidence>
<proteinExistence type="predicted"/>
<dbReference type="GO" id="GO:0008168">
    <property type="term" value="F:methyltransferase activity"/>
    <property type="evidence" value="ECO:0007669"/>
    <property type="project" value="UniProtKB-KW"/>
</dbReference>
<dbReference type="InterPro" id="IPR041698">
    <property type="entry name" value="Methyltransf_25"/>
</dbReference>
<dbReference type="Gene3D" id="3.40.50.150">
    <property type="entry name" value="Vaccinia Virus protein VP39"/>
    <property type="match status" value="1"/>
</dbReference>
<dbReference type="EMBL" id="JBHSPB010000029">
    <property type="protein sequence ID" value="MFC5724516.1"/>
    <property type="molecule type" value="Genomic_DNA"/>
</dbReference>
<dbReference type="CDD" id="cd02440">
    <property type="entry name" value="AdoMet_MTases"/>
    <property type="match status" value="1"/>
</dbReference>
<protein>
    <submittedName>
        <fullName evidence="2">Class I SAM-dependent DNA methyltransferase</fullName>
    </submittedName>
</protein>
<dbReference type="GO" id="GO:0032259">
    <property type="term" value="P:methylation"/>
    <property type="evidence" value="ECO:0007669"/>
    <property type="project" value="UniProtKB-KW"/>
</dbReference>
<evidence type="ECO:0000313" key="2">
    <source>
        <dbReference type="EMBL" id="MFC5724516.1"/>
    </source>
</evidence>
<keyword evidence="2" id="KW-0808">Transferase</keyword>
<dbReference type="InterPro" id="IPR029063">
    <property type="entry name" value="SAM-dependent_MTases_sf"/>
</dbReference>
<name>A0ABW0ZB06_9ACTN</name>
<dbReference type="RefSeq" id="WP_390320977.1">
    <property type="nucleotide sequence ID" value="NZ_JBHSPB010000029.1"/>
</dbReference>
<organism evidence="2 3">
    <name type="scientific">Streptomyces gamaensis</name>
    <dbReference type="NCBI Taxonomy" id="1763542"/>
    <lineage>
        <taxon>Bacteria</taxon>
        <taxon>Bacillati</taxon>
        <taxon>Actinomycetota</taxon>
        <taxon>Actinomycetes</taxon>
        <taxon>Kitasatosporales</taxon>
        <taxon>Streptomycetaceae</taxon>
        <taxon>Streptomyces</taxon>
    </lineage>
</organism>